<comment type="subcellular location">
    <subcellularLocation>
        <location evidence="1 14">Cell outer membrane</location>
        <topology evidence="1 14">Multi-pass membrane protein</topology>
    </subcellularLocation>
</comment>
<dbReference type="AlphaFoldDB" id="A0A562J0E4"/>
<proteinExistence type="inferred from homology"/>
<dbReference type="Pfam" id="PF07715">
    <property type="entry name" value="Plug"/>
    <property type="match status" value="1"/>
</dbReference>
<evidence type="ECO:0000256" key="10">
    <source>
        <dbReference type="ARBA" id="ARBA00023077"/>
    </source>
</evidence>
<dbReference type="CDD" id="cd01347">
    <property type="entry name" value="ligand_gated_channel"/>
    <property type="match status" value="1"/>
</dbReference>
<dbReference type="GO" id="GO:0015344">
    <property type="term" value="F:siderophore uptake transmembrane transporter activity"/>
    <property type="evidence" value="ECO:0007669"/>
    <property type="project" value="TreeGrafter"/>
</dbReference>
<dbReference type="PROSITE" id="PS52016">
    <property type="entry name" value="TONB_DEPENDENT_REC_3"/>
    <property type="match status" value="1"/>
</dbReference>
<dbReference type="Gene3D" id="3.55.50.30">
    <property type="match status" value="1"/>
</dbReference>
<keyword evidence="6 14" id="KW-0812">Transmembrane</keyword>
<evidence type="ECO:0000256" key="8">
    <source>
        <dbReference type="ARBA" id="ARBA00023004"/>
    </source>
</evidence>
<name>A0A562J0E4_9GAMM</name>
<dbReference type="GO" id="GO:0015891">
    <property type="term" value="P:siderophore transport"/>
    <property type="evidence" value="ECO:0007669"/>
    <property type="project" value="InterPro"/>
</dbReference>
<dbReference type="InterPro" id="IPR039426">
    <property type="entry name" value="TonB-dep_rcpt-like"/>
</dbReference>
<dbReference type="InterPro" id="IPR010917">
    <property type="entry name" value="TonB_rcpt_CS"/>
</dbReference>
<evidence type="ECO:0000256" key="9">
    <source>
        <dbReference type="ARBA" id="ARBA00023065"/>
    </source>
</evidence>
<dbReference type="Proteomes" id="UP000319627">
    <property type="component" value="Unassembled WGS sequence"/>
</dbReference>
<keyword evidence="5" id="KW-0410">Iron transport</keyword>
<evidence type="ECO:0000256" key="14">
    <source>
        <dbReference type="PROSITE-ProRule" id="PRU01360"/>
    </source>
</evidence>
<dbReference type="GO" id="GO:0009279">
    <property type="term" value="C:cell outer membrane"/>
    <property type="evidence" value="ECO:0007669"/>
    <property type="project" value="UniProtKB-SubCell"/>
</dbReference>
<dbReference type="Pfam" id="PF00593">
    <property type="entry name" value="TonB_dep_Rec_b-barrel"/>
    <property type="match status" value="1"/>
</dbReference>
<gene>
    <name evidence="18" type="ORF">LX59_00635</name>
</gene>
<evidence type="ECO:0000256" key="1">
    <source>
        <dbReference type="ARBA" id="ARBA00004571"/>
    </source>
</evidence>
<keyword evidence="11 14" id="KW-0472">Membrane</keyword>
<sequence>MSSPVPHAVLKPLVTALLSTSLSLSSGFLILPLVLHSASVKAEIRQFDVPAGPLGQALSRYASQAGVVLSFEAGLTQGRQSAGLKGAYEITQGFNLLLKGTGLAVQFLDSKTARLEVIPSHESSMALDNISVAATQRLGATTEDSGSYTTGPMSTATKLPLSIRETPQSITIISRQRMDDRKIETLNDVLEETPGITVQKTSPQRAYYYARGFNIDNIMYDGLPTSQSYPNDDAIASANMAMYDRVEIVRGSTGLVQGAGNPSAAINLVRKRPTADTRVSITSSAGRWDDYRTEIDASSPLNSGGSIRGRTVLVYQNKDSFRDYEENESSLFYGILEADLSTRTVLTFGASYQKENNGGTAWGALPVARNGNSLHLPRSTNLGSEWEYWDKDTTFAFSELNHSFDNGWKLRFAATKIWSRLNMGGTYIGMNSDDTYNQRYGKYDYVSDQSSYDFFASGPFQLLGREHELVVGGSKRESYFDGHGGGTITRSVLDIYTWDANAVSEPEVNQSSYKNNEHSKQTGTYLTTRLNLTDNLKFILGGRLDWYDFDNKWKAYGTRTKYKVTREETRYAGLIYDLDENHSIYASYTDIFKPQSSTDGSGNVIAPIDGKNYEMGFKGEYFDGALNASISIYQLDQKNRAQAVADQANDCPLYPYTTCYEASGKVRSRGIDLEINGALMPNWQVGAGYTYVSTKYKQDADESREGSLYDTDIPQHILKISTTYQLPGALNQWYVGGSLYRQNTIYNKGVSNGVDYYIEQDAYTLIDLMLRYKMSEYFDTRLNLNNVLDRKYYQSISGSPTYGTNVYGTPRNAVLTMKYTF</sequence>
<dbReference type="RefSeq" id="WP_144570388.1">
    <property type="nucleotide sequence ID" value="NZ_VLKG01000002.1"/>
</dbReference>
<evidence type="ECO:0000256" key="3">
    <source>
        <dbReference type="ARBA" id="ARBA00022448"/>
    </source>
</evidence>
<dbReference type="PANTHER" id="PTHR32552:SF74">
    <property type="entry name" value="HYDROXAMATE SIDEROPHORE RECEPTOR FHUE"/>
    <property type="match status" value="1"/>
</dbReference>
<keyword evidence="8" id="KW-0408">Iron</keyword>
<dbReference type="InterPro" id="IPR000531">
    <property type="entry name" value="Beta-barrel_TonB"/>
</dbReference>
<evidence type="ECO:0000256" key="16">
    <source>
        <dbReference type="RuleBase" id="RU003357"/>
    </source>
</evidence>
<dbReference type="OrthoDB" id="8663017at2"/>
<dbReference type="PROSITE" id="PS01156">
    <property type="entry name" value="TONB_DEPENDENT_REC_2"/>
    <property type="match status" value="1"/>
</dbReference>
<keyword evidence="3 14" id="KW-0813">Transport</keyword>
<organism evidence="18 19">
    <name type="scientific">Azomonas agilis</name>
    <dbReference type="NCBI Taxonomy" id="116849"/>
    <lineage>
        <taxon>Bacteria</taxon>
        <taxon>Pseudomonadati</taxon>
        <taxon>Pseudomonadota</taxon>
        <taxon>Gammaproteobacteria</taxon>
        <taxon>Pseudomonadales</taxon>
        <taxon>Pseudomonadaceae</taxon>
        <taxon>Azomonas</taxon>
    </lineage>
</organism>
<keyword evidence="9" id="KW-0406">Ion transport</keyword>
<comment type="similarity">
    <text evidence="2 14 16">Belongs to the TonB-dependent receptor family.</text>
</comment>
<evidence type="ECO:0000259" key="17">
    <source>
        <dbReference type="SMART" id="SM00965"/>
    </source>
</evidence>
<dbReference type="EMBL" id="VLKG01000002">
    <property type="protein sequence ID" value="TWH76593.1"/>
    <property type="molecule type" value="Genomic_DNA"/>
</dbReference>
<dbReference type="SMART" id="SM00965">
    <property type="entry name" value="STN"/>
    <property type="match status" value="1"/>
</dbReference>
<evidence type="ECO:0000256" key="2">
    <source>
        <dbReference type="ARBA" id="ARBA00009810"/>
    </source>
</evidence>
<reference evidence="18 19" key="1">
    <citation type="submission" date="2019-07" db="EMBL/GenBank/DDBJ databases">
        <title>Genomic Encyclopedia of Type Strains, Phase I: the one thousand microbial genomes (KMG-I) project.</title>
        <authorList>
            <person name="Kyrpides N."/>
        </authorList>
    </citation>
    <scope>NUCLEOTIDE SEQUENCE [LARGE SCALE GENOMIC DNA]</scope>
    <source>
        <strain evidence="18 19">DSM 375</strain>
    </source>
</reference>
<comment type="caution">
    <text evidence="18">The sequence shown here is derived from an EMBL/GenBank/DDBJ whole genome shotgun (WGS) entry which is preliminary data.</text>
</comment>
<protein>
    <submittedName>
        <fullName evidence="18">Outer membrane receptor for ferric coprogen and ferric-rhodotorulic acid</fullName>
    </submittedName>
</protein>
<dbReference type="GO" id="GO:0038023">
    <property type="term" value="F:signaling receptor activity"/>
    <property type="evidence" value="ECO:0007669"/>
    <property type="project" value="InterPro"/>
</dbReference>
<keyword evidence="7" id="KW-0732">Signal</keyword>
<dbReference type="SUPFAM" id="SSF56935">
    <property type="entry name" value="Porins"/>
    <property type="match status" value="1"/>
</dbReference>
<evidence type="ECO:0000313" key="18">
    <source>
        <dbReference type="EMBL" id="TWH76593.1"/>
    </source>
</evidence>
<dbReference type="FunFam" id="2.170.130.10:FF:000010">
    <property type="entry name" value="Ferripyoverdine receptor"/>
    <property type="match status" value="1"/>
</dbReference>
<dbReference type="PANTHER" id="PTHR32552">
    <property type="entry name" value="FERRICHROME IRON RECEPTOR-RELATED"/>
    <property type="match status" value="1"/>
</dbReference>
<keyword evidence="13 14" id="KW-0998">Cell outer membrane</keyword>
<keyword evidence="12 18" id="KW-0675">Receptor</keyword>
<evidence type="ECO:0000256" key="7">
    <source>
        <dbReference type="ARBA" id="ARBA00022729"/>
    </source>
</evidence>
<dbReference type="InterPro" id="IPR010105">
    <property type="entry name" value="TonB_sidphr_rcpt"/>
</dbReference>
<feature type="domain" description="Secretin/TonB short N-terminal" evidence="17">
    <location>
        <begin position="67"/>
        <end position="118"/>
    </location>
</feature>
<evidence type="ECO:0000256" key="5">
    <source>
        <dbReference type="ARBA" id="ARBA00022496"/>
    </source>
</evidence>
<keyword evidence="10 16" id="KW-0798">TonB box</keyword>
<keyword evidence="4 14" id="KW-1134">Transmembrane beta strand</keyword>
<evidence type="ECO:0000256" key="11">
    <source>
        <dbReference type="ARBA" id="ARBA00023136"/>
    </source>
</evidence>
<dbReference type="Gene3D" id="2.170.130.10">
    <property type="entry name" value="TonB-dependent receptor, plug domain"/>
    <property type="match status" value="1"/>
</dbReference>
<evidence type="ECO:0000256" key="6">
    <source>
        <dbReference type="ARBA" id="ARBA00022692"/>
    </source>
</evidence>
<evidence type="ECO:0000256" key="15">
    <source>
        <dbReference type="PROSITE-ProRule" id="PRU10144"/>
    </source>
</evidence>
<evidence type="ECO:0000256" key="12">
    <source>
        <dbReference type="ARBA" id="ARBA00023170"/>
    </source>
</evidence>
<dbReference type="InterPro" id="IPR037066">
    <property type="entry name" value="Plug_dom_sf"/>
</dbReference>
<keyword evidence="19" id="KW-1185">Reference proteome</keyword>
<dbReference type="InterPro" id="IPR012910">
    <property type="entry name" value="Plug_dom"/>
</dbReference>
<evidence type="ECO:0000256" key="4">
    <source>
        <dbReference type="ARBA" id="ARBA00022452"/>
    </source>
</evidence>
<dbReference type="Gene3D" id="2.40.170.20">
    <property type="entry name" value="TonB-dependent receptor, beta-barrel domain"/>
    <property type="match status" value="1"/>
</dbReference>
<dbReference type="InterPro" id="IPR011662">
    <property type="entry name" value="Secretin/TonB_short_N"/>
</dbReference>
<evidence type="ECO:0000256" key="13">
    <source>
        <dbReference type="ARBA" id="ARBA00023237"/>
    </source>
</evidence>
<dbReference type="NCBIfam" id="TIGR01783">
    <property type="entry name" value="TonB-siderophor"/>
    <property type="match status" value="1"/>
</dbReference>
<dbReference type="InterPro" id="IPR036942">
    <property type="entry name" value="Beta-barrel_TonB_sf"/>
</dbReference>
<evidence type="ECO:0000313" key="19">
    <source>
        <dbReference type="Proteomes" id="UP000319627"/>
    </source>
</evidence>
<feature type="short sequence motif" description="TonB C-terminal box" evidence="15">
    <location>
        <begin position="804"/>
        <end position="821"/>
    </location>
</feature>
<accession>A0A562J0E4</accession>